<dbReference type="EMBL" id="PKSG01001071">
    <property type="protein sequence ID" value="POR31214.1"/>
    <property type="molecule type" value="Genomic_DNA"/>
</dbReference>
<reference evidence="2 3" key="1">
    <citation type="submission" date="2018-01" db="EMBL/GenBank/DDBJ databases">
        <title>Harnessing the power of phylogenomics to disentangle the directionality and signatures of interkingdom host jumping in the parasitic fungal genus Tolypocladium.</title>
        <authorList>
            <person name="Quandt C.A."/>
            <person name="Patterson W."/>
            <person name="Spatafora J.W."/>
        </authorList>
    </citation>
    <scope>NUCLEOTIDE SEQUENCE [LARGE SCALE GENOMIC DNA]</scope>
    <source>
        <strain evidence="2 3">NRBC 100945</strain>
    </source>
</reference>
<evidence type="ECO:0000313" key="2">
    <source>
        <dbReference type="EMBL" id="POR31214.1"/>
    </source>
</evidence>
<evidence type="ECO:0000313" key="3">
    <source>
        <dbReference type="Proteomes" id="UP000237481"/>
    </source>
</evidence>
<dbReference type="PROSITE" id="PS50011">
    <property type="entry name" value="PROTEIN_KINASE_DOM"/>
    <property type="match status" value="1"/>
</dbReference>
<dbReference type="AlphaFoldDB" id="A0A2S4KLZ8"/>
<dbReference type="InterPro" id="IPR000719">
    <property type="entry name" value="Prot_kinase_dom"/>
</dbReference>
<name>A0A2S4KLZ8_9HYPO</name>
<organism evidence="2 3">
    <name type="scientific">Tolypocladium paradoxum</name>
    <dbReference type="NCBI Taxonomy" id="94208"/>
    <lineage>
        <taxon>Eukaryota</taxon>
        <taxon>Fungi</taxon>
        <taxon>Dikarya</taxon>
        <taxon>Ascomycota</taxon>
        <taxon>Pezizomycotina</taxon>
        <taxon>Sordariomycetes</taxon>
        <taxon>Hypocreomycetidae</taxon>
        <taxon>Hypocreales</taxon>
        <taxon>Ophiocordycipitaceae</taxon>
        <taxon>Tolypocladium</taxon>
    </lineage>
</organism>
<proteinExistence type="predicted"/>
<dbReference type="GO" id="GO:0005524">
    <property type="term" value="F:ATP binding"/>
    <property type="evidence" value="ECO:0007669"/>
    <property type="project" value="InterPro"/>
</dbReference>
<dbReference type="Proteomes" id="UP000237481">
    <property type="component" value="Unassembled WGS sequence"/>
</dbReference>
<protein>
    <recommendedName>
        <fullName evidence="1">Protein kinase domain-containing protein</fullName>
    </recommendedName>
</protein>
<dbReference type="SUPFAM" id="SSF56112">
    <property type="entry name" value="Protein kinase-like (PK-like)"/>
    <property type="match status" value="1"/>
</dbReference>
<evidence type="ECO:0000259" key="1">
    <source>
        <dbReference type="PROSITE" id="PS50011"/>
    </source>
</evidence>
<dbReference type="GO" id="GO:0004672">
    <property type="term" value="F:protein kinase activity"/>
    <property type="evidence" value="ECO:0007669"/>
    <property type="project" value="InterPro"/>
</dbReference>
<feature type="domain" description="Protein kinase" evidence="1">
    <location>
        <begin position="1"/>
        <end position="227"/>
    </location>
</feature>
<sequence>SSVKARLADNIGLSTNPHPDSYLKARLAAYYLEARLASKEVKSNQAIIPYATESPKHTRITTRLLSHDKGVMAFRFPYTSLDRILEAREELEVLTNFLLLRRRYVLGKGATILGGAGLKRKDMPSIKPPHLRRYRGQSYPDEEDSIGFIYPKDYARLHGYYFTSTNEDIARTLYNMASTLNYLYNETILYNNIKLSNILYNRGRSLVLIDFRLASTYSDPPYKGGTP</sequence>
<dbReference type="InterPro" id="IPR011009">
    <property type="entry name" value="Kinase-like_dom_sf"/>
</dbReference>
<dbReference type="Gene3D" id="1.10.510.10">
    <property type="entry name" value="Transferase(Phosphotransferase) domain 1"/>
    <property type="match status" value="1"/>
</dbReference>
<feature type="non-terminal residue" evidence="2">
    <location>
        <position position="227"/>
    </location>
</feature>
<dbReference type="STRING" id="94208.A0A2S4KLZ8"/>
<accession>A0A2S4KLZ8</accession>
<comment type="caution">
    <text evidence="2">The sequence shown here is derived from an EMBL/GenBank/DDBJ whole genome shotgun (WGS) entry which is preliminary data.</text>
</comment>
<gene>
    <name evidence="2" type="ORF">TPAR_08577</name>
</gene>
<feature type="non-terminal residue" evidence="2">
    <location>
        <position position="1"/>
    </location>
</feature>
<keyword evidence="3" id="KW-1185">Reference proteome</keyword>